<feature type="compositionally biased region" description="Low complexity" evidence="2">
    <location>
        <begin position="657"/>
        <end position="666"/>
    </location>
</feature>
<protein>
    <submittedName>
        <fullName evidence="3">Uncharacterized protein</fullName>
    </submittedName>
</protein>
<feature type="compositionally biased region" description="Basic and acidic residues" evidence="2">
    <location>
        <begin position="646"/>
        <end position="656"/>
    </location>
</feature>
<sequence>DGSLKDLFKVESPSESEESEPEDVKPDIKPASNAVIEFLKEQRHIIPDRVAQKDQCRKVTEKQALTGRREALELQEKNDKAELLKKKESIILTMLEEYKQQLPPDADLPTYLERFKAIAIEQIRVPENAWMMSIGSDLYIMTGMLLGLFRADEDSRVWKVANFEKHNFHKDAEGFLMREKQLLFDERQTQKRKADDEEKEYRDMMEEEEDRRYDEELDEQNEREVERILDQSYYDVAKYHQLIYDRYSHDEAHKKCLEAARVLRIFSRMEIEPVSSPPRSVADLNDIAVNLENIKLEEEYHVYNPRHVPEAHFNPTTIFSEEELAQARVDYGTSQDVDMEDLSENRGADPAEYGVPDGHPVQDRVKREVDSPKSSSSDESYDPSEVAAAAAAAAAREMRESSDEYDPADAAAAYEADLAEEQRLRDRLLERARQREEDRQRDALRDEVAAFAAAEQRRRDDEIARKEWEEYERKKAAHAAAIARREERETTERLRQAAAALAAVEEQRRFEENRRAAAAAAAERAESAARDRALAAAVEQAQAEFRRVAEETDRRTQAYEAEREAREAQCRDAANAQQMQYWQQQQMHHHQQPYLQQPYPLALQQPYPRQQQHHYDPQLQHPQSAQHLQHHRPPPLMQQRRQPHPLAHEPHPHQHLQEPPLQHEPPTGYRTPGRDPDEYPEIEPIPEIVIDDEMEEEEREFPMETVWKYKQPLSREEMAKMIDERVKRERKKKPALLRVTCCGQGESGTDGVPLGCFKGSAVDDTKKIRADYGIRPKGGIKSIFKHKSMNSIIPVILTDLHAEKLDFSGIPKGALLQEKLVNLQKSFSFHPRKQVKFLEGDDPKHKLRGYTMQAEQQWLLPPFQCDFFDDGYDMVWGDGPMTVLKEVLELAAKKEREGALEEFKSCSTLQRRFAAGDVHANGGQKRMKQRGRLLCYHEAGTTVPVSKKQDVIFTRASARNFDARKEGAKEFTVSHRDYKIMLAMRPMSDQIIQYKWLYTLRMYATYAFGCELHPHLGTSVANSGLSHLIFADSLLDRVNTFRFPQSYFIIHQKPLTLSSSFRMLCNHIPFEKLVQIEWFIFAYGFDEIVFMGKEPKVAAESLIHHVLAIMRLYFSALTHLQKTHRLTHQPKFRVFKLPPEGMDKRIQPWIKQFNDHLGGLGKAMAMTAARANRTAMMPMMFVVLDWETPAIMKAAVQVGKSQVDERNDYAEYKRSLLSPADQEKAGELEYLEYRYHCMDSFVQSTNAHCEMRTSRIYRDNRAAEYHRSRTMARVHGLSEDEKNRYY</sequence>
<accession>A0AAV5SM07</accession>
<feature type="region of interest" description="Disordered" evidence="2">
    <location>
        <begin position="1"/>
        <end position="29"/>
    </location>
</feature>
<feature type="compositionally biased region" description="Low complexity" evidence="2">
    <location>
        <begin position="372"/>
        <end position="395"/>
    </location>
</feature>
<feature type="compositionally biased region" description="Basic and acidic residues" evidence="2">
    <location>
        <begin position="546"/>
        <end position="570"/>
    </location>
</feature>
<feature type="region of interest" description="Disordered" evidence="2">
    <location>
        <begin position="608"/>
        <end position="681"/>
    </location>
</feature>
<organism evidence="3 4">
    <name type="scientific">Pristionchus entomophagus</name>
    <dbReference type="NCBI Taxonomy" id="358040"/>
    <lineage>
        <taxon>Eukaryota</taxon>
        <taxon>Metazoa</taxon>
        <taxon>Ecdysozoa</taxon>
        <taxon>Nematoda</taxon>
        <taxon>Chromadorea</taxon>
        <taxon>Rhabditida</taxon>
        <taxon>Rhabditina</taxon>
        <taxon>Diplogasteromorpha</taxon>
        <taxon>Diplogasteroidea</taxon>
        <taxon>Neodiplogasteridae</taxon>
        <taxon>Pristionchus</taxon>
    </lineage>
</organism>
<keyword evidence="4" id="KW-1185">Reference proteome</keyword>
<feature type="non-terminal residue" evidence="3">
    <location>
        <position position="1"/>
    </location>
</feature>
<evidence type="ECO:0000313" key="3">
    <source>
        <dbReference type="EMBL" id="GMS82379.1"/>
    </source>
</evidence>
<keyword evidence="1" id="KW-0175">Coiled coil</keyword>
<dbReference type="EMBL" id="BTSX01000002">
    <property type="protein sequence ID" value="GMS82379.1"/>
    <property type="molecule type" value="Genomic_DNA"/>
</dbReference>
<evidence type="ECO:0000313" key="4">
    <source>
        <dbReference type="Proteomes" id="UP001432027"/>
    </source>
</evidence>
<gene>
    <name evidence="3" type="ORF">PENTCL1PPCAC_4554</name>
</gene>
<feature type="region of interest" description="Disordered" evidence="2">
    <location>
        <begin position="546"/>
        <end position="572"/>
    </location>
</feature>
<feature type="region of interest" description="Disordered" evidence="2">
    <location>
        <begin position="344"/>
        <end position="407"/>
    </location>
</feature>
<feature type="compositionally biased region" description="Basic and acidic residues" evidence="2">
    <location>
        <begin position="360"/>
        <end position="371"/>
    </location>
</feature>
<dbReference type="Proteomes" id="UP001432027">
    <property type="component" value="Unassembled WGS sequence"/>
</dbReference>
<comment type="caution">
    <text evidence="3">The sequence shown here is derived from an EMBL/GenBank/DDBJ whole genome shotgun (WGS) entry which is preliminary data.</text>
</comment>
<feature type="region of interest" description="Disordered" evidence="2">
    <location>
        <begin position="187"/>
        <end position="219"/>
    </location>
</feature>
<name>A0AAV5SM07_9BILA</name>
<feature type="coiled-coil region" evidence="1">
    <location>
        <begin position="411"/>
        <end position="438"/>
    </location>
</feature>
<reference evidence="3" key="1">
    <citation type="submission" date="2023-10" db="EMBL/GenBank/DDBJ databases">
        <title>Genome assembly of Pristionchus species.</title>
        <authorList>
            <person name="Yoshida K."/>
            <person name="Sommer R.J."/>
        </authorList>
    </citation>
    <scope>NUCLEOTIDE SEQUENCE</scope>
    <source>
        <strain evidence="3">RS0144</strain>
    </source>
</reference>
<evidence type="ECO:0000256" key="1">
    <source>
        <dbReference type="SAM" id="Coils"/>
    </source>
</evidence>
<proteinExistence type="predicted"/>
<feature type="coiled-coil region" evidence="1">
    <location>
        <begin position="487"/>
        <end position="514"/>
    </location>
</feature>
<evidence type="ECO:0000256" key="2">
    <source>
        <dbReference type="SAM" id="MobiDB-lite"/>
    </source>
</evidence>